<keyword evidence="1" id="KW-0732">Signal</keyword>
<dbReference type="InterPro" id="IPR020915">
    <property type="entry name" value="UPF0311"/>
</dbReference>
<dbReference type="Gene3D" id="2.40.160.20">
    <property type="match status" value="1"/>
</dbReference>
<dbReference type="AlphaFoldDB" id="A0AAE0NQV2"/>
<dbReference type="PANTHER" id="PTHR37315">
    <property type="entry name" value="UPF0311 PROTEIN BLR7842"/>
    <property type="match status" value="1"/>
</dbReference>
<sequence length="149" mass="15275">MFALPLALLAFAATGLADPTPPALTYLYSVNLTFAAPVEIGSVPTGNRAILTIAGGAFSGPKLNGKVGSGLDWGLTDAKGVFSPDALYTLHTNDNATILVSEKGHAPHVQILFETASTKYAYLNTIVGYATGGPNAAGDIALDVWQIGA</sequence>
<reference evidence="2" key="2">
    <citation type="submission" date="2023-06" db="EMBL/GenBank/DDBJ databases">
        <authorList>
            <consortium name="Lawrence Berkeley National Laboratory"/>
            <person name="Haridas S."/>
            <person name="Hensen N."/>
            <person name="Bonometti L."/>
            <person name="Westerberg I."/>
            <person name="Brannstrom I.O."/>
            <person name="Guillou S."/>
            <person name="Cros-Aarteil S."/>
            <person name="Calhoun S."/>
            <person name="Kuo A."/>
            <person name="Mondo S."/>
            <person name="Pangilinan J."/>
            <person name="Riley R."/>
            <person name="LaButti K."/>
            <person name="Andreopoulos B."/>
            <person name="Lipzen A."/>
            <person name="Chen C."/>
            <person name="Yanf M."/>
            <person name="Daum C."/>
            <person name="Ng V."/>
            <person name="Clum A."/>
            <person name="Steindorff A."/>
            <person name="Ohm R."/>
            <person name="Martin F."/>
            <person name="Silar P."/>
            <person name="Natvig D."/>
            <person name="Lalanne C."/>
            <person name="Gautier V."/>
            <person name="Ament-velasquez S.L."/>
            <person name="Kruys A."/>
            <person name="Hutchinson M.I."/>
            <person name="Powell A.J."/>
            <person name="Barry K."/>
            <person name="Miller A.N."/>
            <person name="Grigoriev I.V."/>
            <person name="Debuchy R."/>
            <person name="Gladieux P."/>
            <person name="Thoren M.H."/>
            <person name="Johannesson H."/>
        </authorList>
    </citation>
    <scope>NUCLEOTIDE SEQUENCE</scope>
    <source>
        <strain evidence="2">CBS 232.78</strain>
    </source>
</reference>
<proteinExistence type="predicted"/>
<comment type="caution">
    <text evidence="2">The sequence shown here is derived from an EMBL/GenBank/DDBJ whole genome shotgun (WGS) entry which is preliminary data.</text>
</comment>
<keyword evidence="3" id="KW-1185">Reference proteome</keyword>
<dbReference type="EMBL" id="JAULSW010000004">
    <property type="protein sequence ID" value="KAK3385859.1"/>
    <property type="molecule type" value="Genomic_DNA"/>
</dbReference>
<name>A0AAE0NQV2_9PEZI</name>
<evidence type="ECO:0000256" key="1">
    <source>
        <dbReference type="SAM" id="SignalP"/>
    </source>
</evidence>
<reference evidence="2" key="1">
    <citation type="journal article" date="2023" name="Mol. Phylogenet. Evol.">
        <title>Genome-scale phylogeny and comparative genomics of the fungal order Sordariales.</title>
        <authorList>
            <person name="Hensen N."/>
            <person name="Bonometti L."/>
            <person name="Westerberg I."/>
            <person name="Brannstrom I.O."/>
            <person name="Guillou S."/>
            <person name="Cros-Aarteil S."/>
            <person name="Calhoun S."/>
            <person name="Haridas S."/>
            <person name="Kuo A."/>
            <person name="Mondo S."/>
            <person name="Pangilinan J."/>
            <person name="Riley R."/>
            <person name="LaButti K."/>
            <person name="Andreopoulos B."/>
            <person name="Lipzen A."/>
            <person name="Chen C."/>
            <person name="Yan M."/>
            <person name="Daum C."/>
            <person name="Ng V."/>
            <person name="Clum A."/>
            <person name="Steindorff A."/>
            <person name="Ohm R.A."/>
            <person name="Martin F."/>
            <person name="Silar P."/>
            <person name="Natvig D.O."/>
            <person name="Lalanne C."/>
            <person name="Gautier V."/>
            <person name="Ament-Velasquez S.L."/>
            <person name="Kruys A."/>
            <person name="Hutchinson M.I."/>
            <person name="Powell A.J."/>
            <person name="Barry K."/>
            <person name="Miller A.N."/>
            <person name="Grigoriev I.V."/>
            <person name="Debuchy R."/>
            <person name="Gladieux P."/>
            <person name="Hiltunen Thoren M."/>
            <person name="Johannesson H."/>
        </authorList>
    </citation>
    <scope>NUCLEOTIDE SEQUENCE</scope>
    <source>
        <strain evidence="2">CBS 232.78</strain>
    </source>
</reference>
<dbReference type="Proteomes" id="UP001285441">
    <property type="component" value="Unassembled WGS sequence"/>
</dbReference>
<evidence type="ECO:0000313" key="2">
    <source>
        <dbReference type="EMBL" id="KAK3385859.1"/>
    </source>
</evidence>
<dbReference type="Pfam" id="PF11578">
    <property type="entry name" value="DUF3237"/>
    <property type="match status" value="1"/>
</dbReference>
<protein>
    <submittedName>
        <fullName evidence="2">Uncharacterized protein</fullName>
    </submittedName>
</protein>
<accession>A0AAE0NQV2</accession>
<organism evidence="2 3">
    <name type="scientific">Podospora didyma</name>
    <dbReference type="NCBI Taxonomy" id="330526"/>
    <lineage>
        <taxon>Eukaryota</taxon>
        <taxon>Fungi</taxon>
        <taxon>Dikarya</taxon>
        <taxon>Ascomycota</taxon>
        <taxon>Pezizomycotina</taxon>
        <taxon>Sordariomycetes</taxon>
        <taxon>Sordariomycetidae</taxon>
        <taxon>Sordariales</taxon>
        <taxon>Podosporaceae</taxon>
        <taxon>Podospora</taxon>
    </lineage>
</organism>
<feature type="chain" id="PRO_5042162995" evidence="1">
    <location>
        <begin position="18"/>
        <end position="149"/>
    </location>
</feature>
<evidence type="ECO:0000313" key="3">
    <source>
        <dbReference type="Proteomes" id="UP001285441"/>
    </source>
</evidence>
<gene>
    <name evidence="2" type="ORF">B0H63DRAFT_560362</name>
</gene>
<feature type="signal peptide" evidence="1">
    <location>
        <begin position="1"/>
        <end position="17"/>
    </location>
</feature>
<dbReference type="PANTHER" id="PTHR37315:SF1">
    <property type="entry name" value="UPF0311 PROTEIN BLR7842"/>
    <property type="match status" value="1"/>
</dbReference>